<protein>
    <submittedName>
        <fullName evidence="5">Hydrogenase maturation protease</fullName>
    </submittedName>
</protein>
<evidence type="ECO:0000313" key="5">
    <source>
        <dbReference type="EMBL" id="QSR87169.1"/>
    </source>
</evidence>
<comment type="similarity">
    <text evidence="1">Belongs to the peptidase A31 family.</text>
</comment>
<dbReference type="GO" id="GO:0008233">
    <property type="term" value="F:peptidase activity"/>
    <property type="evidence" value="ECO:0007669"/>
    <property type="project" value="UniProtKB-KW"/>
</dbReference>
<dbReference type="InterPro" id="IPR000671">
    <property type="entry name" value="Peptidase_A31"/>
</dbReference>
<organism evidence="5 6">
    <name type="scientific">Candidatus Methylacidiphilum infernorum</name>
    <dbReference type="NCBI Taxonomy" id="511746"/>
    <lineage>
        <taxon>Bacteria</taxon>
        <taxon>Pseudomonadati</taxon>
        <taxon>Verrucomicrobiota</taxon>
        <taxon>Methylacidiphilae</taxon>
        <taxon>Methylacidiphilales</taxon>
        <taxon>Methylacidiphilaceae</taxon>
        <taxon>Methylacidiphilum (ex Ratnadevi et al. 2023)</taxon>
    </lineage>
</organism>
<gene>
    <name evidence="5" type="ORF">EM20IM_02165</name>
</gene>
<dbReference type="GO" id="GO:0006508">
    <property type="term" value="P:proteolysis"/>
    <property type="evidence" value="ECO:0007669"/>
    <property type="project" value="UniProtKB-KW"/>
</dbReference>
<keyword evidence="2 5" id="KW-0645">Protease</keyword>
<evidence type="ECO:0000256" key="3">
    <source>
        <dbReference type="ARBA" id="ARBA00022750"/>
    </source>
</evidence>
<dbReference type="InterPro" id="IPR023430">
    <property type="entry name" value="Pept_HybD-like_dom_sf"/>
</dbReference>
<dbReference type="PANTHER" id="PTHR30302:SF1">
    <property type="entry name" value="HYDROGENASE 2 MATURATION PROTEASE"/>
    <property type="match status" value="1"/>
</dbReference>
<dbReference type="SUPFAM" id="SSF53163">
    <property type="entry name" value="HybD-like"/>
    <property type="match status" value="1"/>
</dbReference>
<proteinExistence type="inferred from homology"/>
<dbReference type="Proteomes" id="UP000663088">
    <property type="component" value="Chromosome"/>
</dbReference>
<reference evidence="5 6" key="1">
    <citation type="submission" date="2020-12" db="EMBL/GenBank/DDBJ databases">
        <authorList>
            <person name="Awala S.I."/>
            <person name="Gwak J.-H."/>
            <person name="Kim S.-J."/>
            <person name="Rhee S.-K."/>
        </authorList>
    </citation>
    <scope>NUCLEOTIDE SEQUENCE [LARGE SCALE GENOMIC DNA]</scope>
    <source>
        <strain evidence="5 6">IT5</strain>
    </source>
</reference>
<keyword evidence="3" id="KW-0064">Aspartyl protease</keyword>
<dbReference type="Gene3D" id="3.40.50.1450">
    <property type="entry name" value="HybD-like"/>
    <property type="match status" value="1"/>
</dbReference>
<evidence type="ECO:0000256" key="1">
    <source>
        <dbReference type="ARBA" id="ARBA00006814"/>
    </source>
</evidence>
<name>A0ABX7PVZ4_9BACT</name>
<dbReference type="PRINTS" id="PR00446">
    <property type="entry name" value="HYDRGNUPTAKE"/>
</dbReference>
<keyword evidence="6" id="KW-1185">Reference proteome</keyword>
<sequence>MHCMSTTIIGFGNMLRKDDGLGPELIQRLMALNPPLPVKLIDYGTAGFSFLNELETENRLIIIDAVSSGSAPGSLFVLEKERLELLLKEREECPNLHTFRWNDALRWGRWLLKGNFPRNVRVYLVEVKETGYGIGLSEPVKEAVERLVALFKKEFSEKGPRDAL</sequence>
<evidence type="ECO:0000313" key="6">
    <source>
        <dbReference type="Proteomes" id="UP000663088"/>
    </source>
</evidence>
<dbReference type="EMBL" id="CP065956">
    <property type="protein sequence ID" value="QSR87169.1"/>
    <property type="molecule type" value="Genomic_DNA"/>
</dbReference>
<keyword evidence="4" id="KW-0378">Hydrolase</keyword>
<evidence type="ECO:0000256" key="4">
    <source>
        <dbReference type="ARBA" id="ARBA00022801"/>
    </source>
</evidence>
<dbReference type="PANTHER" id="PTHR30302">
    <property type="entry name" value="HYDROGENASE 1 MATURATION PROTEASE"/>
    <property type="match status" value="1"/>
</dbReference>
<evidence type="ECO:0000256" key="2">
    <source>
        <dbReference type="ARBA" id="ARBA00022670"/>
    </source>
</evidence>
<accession>A0ABX7PVZ4</accession>
<dbReference type="NCBIfam" id="TIGR00072">
    <property type="entry name" value="hydrog_prot"/>
    <property type="match status" value="1"/>
</dbReference>
<dbReference type="Pfam" id="PF01750">
    <property type="entry name" value="HycI"/>
    <property type="match status" value="1"/>
</dbReference>